<protein>
    <recommendedName>
        <fullName evidence="11">Purine nucleoside phosphorylase</fullName>
    </recommendedName>
</protein>
<evidence type="ECO:0000313" key="13">
    <source>
        <dbReference type="EMBL" id="MBC5999688.1"/>
    </source>
</evidence>
<comment type="catalytic activity">
    <reaction evidence="8">
        <text>adenosine + H2O + H(+) = inosine + NH4(+)</text>
        <dbReference type="Rhea" id="RHEA:24408"/>
        <dbReference type="ChEBI" id="CHEBI:15377"/>
        <dbReference type="ChEBI" id="CHEBI:15378"/>
        <dbReference type="ChEBI" id="CHEBI:16335"/>
        <dbReference type="ChEBI" id="CHEBI:17596"/>
        <dbReference type="ChEBI" id="CHEBI:28938"/>
        <dbReference type="EC" id="3.5.4.4"/>
    </reaction>
    <physiologicalReaction direction="left-to-right" evidence="8">
        <dbReference type="Rhea" id="RHEA:24409"/>
    </physiologicalReaction>
</comment>
<dbReference type="GO" id="GO:0016787">
    <property type="term" value="F:hydrolase activity"/>
    <property type="evidence" value="ECO:0007669"/>
    <property type="project" value="UniProtKB-KW"/>
</dbReference>
<gene>
    <name evidence="13" type="primary">pgeF</name>
    <name evidence="13" type="ORF">H8876_06710</name>
</gene>
<keyword evidence="14" id="KW-1185">Reference proteome</keyword>
<name>A0A923NCT9_9FIRM</name>
<evidence type="ECO:0000256" key="1">
    <source>
        <dbReference type="ARBA" id="ARBA00000553"/>
    </source>
</evidence>
<feature type="compositionally biased region" description="Polar residues" evidence="12">
    <location>
        <begin position="102"/>
        <end position="116"/>
    </location>
</feature>
<dbReference type="PANTHER" id="PTHR30616">
    <property type="entry name" value="UNCHARACTERIZED PROTEIN YFIH"/>
    <property type="match status" value="1"/>
</dbReference>
<evidence type="ECO:0000256" key="11">
    <source>
        <dbReference type="RuleBase" id="RU361274"/>
    </source>
</evidence>
<keyword evidence="5" id="KW-0479">Metal-binding</keyword>
<comment type="catalytic activity">
    <reaction evidence="9">
        <text>adenosine + phosphate = alpha-D-ribose 1-phosphate + adenine</text>
        <dbReference type="Rhea" id="RHEA:27642"/>
        <dbReference type="ChEBI" id="CHEBI:16335"/>
        <dbReference type="ChEBI" id="CHEBI:16708"/>
        <dbReference type="ChEBI" id="CHEBI:43474"/>
        <dbReference type="ChEBI" id="CHEBI:57720"/>
        <dbReference type="EC" id="2.4.2.1"/>
    </reaction>
    <physiologicalReaction direction="left-to-right" evidence="9">
        <dbReference type="Rhea" id="RHEA:27643"/>
    </physiologicalReaction>
</comment>
<dbReference type="InterPro" id="IPR003730">
    <property type="entry name" value="Cu_polyphenol_OxRdtase"/>
</dbReference>
<comment type="similarity">
    <text evidence="3 11">Belongs to the purine nucleoside phosphorylase YfiH/LACC1 family.</text>
</comment>
<keyword evidence="6" id="KW-0378">Hydrolase</keyword>
<comment type="catalytic activity">
    <reaction evidence="1">
        <text>inosine + phosphate = alpha-D-ribose 1-phosphate + hypoxanthine</text>
        <dbReference type="Rhea" id="RHEA:27646"/>
        <dbReference type="ChEBI" id="CHEBI:17368"/>
        <dbReference type="ChEBI" id="CHEBI:17596"/>
        <dbReference type="ChEBI" id="CHEBI:43474"/>
        <dbReference type="ChEBI" id="CHEBI:57720"/>
        <dbReference type="EC" id="2.4.2.1"/>
    </reaction>
    <physiologicalReaction direction="left-to-right" evidence="1">
        <dbReference type="Rhea" id="RHEA:27647"/>
    </physiologicalReaction>
</comment>
<dbReference type="AlphaFoldDB" id="A0A923NCT9"/>
<evidence type="ECO:0000256" key="12">
    <source>
        <dbReference type="SAM" id="MobiDB-lite"/>
    </source>
</evidence>
<dbReference type="EMBL" id="JACRWC010000085">
    <property type="protein sequence ID" value="MBC5999688.1"/>
    <property type="molecule type" value="Genomic_DNA"/>
</dbReference>
<evidence type="ECO:0000256" key="9">
    <source>
        <dbReference type="ARBA" id="ARBA00048968"/>
    </source>
</evidence>
<organism evidence="13 14">
    <name type="scientific">Lentihominibacter faecis</name>
    <dbReference type="NCBI Taxonomy" id="2764712"/>
    <lineage>
        <taxon>Bacteria</taxon>
        <taxon>Bacillati</taxon>
        <taxon>Bacillota</taxon>
        <taxon>Clostridia</taxon>
        <taxon>Peptostreptococcales</taxon>
        <taxon>Anaerovoracaceae</taxon>
        <taxon>Lentihominibacter</taxon>
    </lineage>
</organism>
<evidence type="ECO:0000256" key="10">
    <source>
        <dbReference type="ARBA" id="ARBA00049893"/>
    </source>
</evidence>
<dbReference type="InterPro" id="IPR038371">
    <property type="entry name" value="Cu_polyphenol_OxRdtase_sf"/>
</dbReference>
<dbReference type="NCBIfam" id="TIGR00726">
    <property type="entry name" value="peptidoglycan editing factor PgeF"/>
    <property type="match status" value="1"/>
</dbReference>
<dbReference type="CDD" id="cd16833">
    <property type="entry name" value="YfiH"/>
    <property type="match status" value="1"/>
</dbReference>
<dbReference type="Proteomes" id="UP000644115">
    <property type="component" value="Unassembled WGS sequence"/>
</dbReference>
<dbReference type="GO" id="GO:0005507">
    <property type="term" value="F:copper ion binding"/>
    <property type="evidence" value="ECO:0007669"/>
    <property type="project" value="TreeGrafter"/>
</dbReference>
<comment type="caution">
    <text evidence="13">The sequence shown here is derived from an EMBL/GenBank/DDBJ whole genome shotgun (WGS) entry which is preliminary data.</text>
</comment>
<sequence length="295" mass="32262">MSVQAGTNIKKNYLPVFEEYPEVTGFFSLKDGAVKGSPYNNPEMFRQLGLEDTVRVWPTQIHKTQVAVIRQEDVDAARAAAETGCSLVLGGSAPDAGETKNHTQANSDPGDQSPGNYSPAIIIPDTDGTITNLKNVMLTTVHADCLAVFCYDPVKEAIGLCHAGWRGTCAGIAMEMVEKMEDEYGCDPENLQAYIGPGISQCCFEVGMEVAEDFAENWTFAEDYITRTPGDVANGKCHIDIKGINQEQLELMGIPTEQIRVSEHCTCCEPELFCSYRREGGTYMRMGGGLCMKEK</sequence>
<evidence type="ECO:0000256" key="8">
    <source>
        <dbReference type="ARBA" id="ARBA00047989"/>
    </source>
</evidence>
<evidence type="ECO:0000256" key="2">
    <source>
        <dbReference type="ARBA" id="ARBA00003215"/>
    </source>
</evidence>
<evidence type="ECO:0000256" key="7">
    <source>
        <dbReference type="ARBA" id="ARBA00022833"/>
    </source>
</evidence>
<evidence type="ECO:0000256" key="6">
    <source>
        <dbReference type="ARBA" id="ARBA00022801"/>
    </source>
</evidence>
<comment type="function">
    <text evidence="2">Purine nucleoside enzyme that catalyzes the phosphorolysis of adenosine and inosine nucleosides, yielding D-ribose 1-phosphate and the respective free bases, adenine and hypoxanthine. Also catalyzes the phosphorolysis of S-methyl-5'-thioadenosine into adenine and S-methyl-5-thio-alpha-D-ribose 1-phosphate. Also has adenosine deaminase activity.</text>
</comment>
<evidence type="ECO:0000313" key="14">
    <source>
        <dbReference type="Proteomes" id="UP000644115"/>
    </source>
</evidence>
<dbReference type="Gene3D" id="3.60.140.10">
    <property type="entry name" value="CNF1/YfiH-like putative cysteine hydrolases"/>
    <property type="match status" value="1"/>
</dbReference>
<evidence type="ECO:0000256" key="4">
    <source>
        <dbReference type="ARBA" id="ARBA00022679"/>
    </source>
</evidence>
<dbReference type="GO" id="GO:0017061">
    <property type="term" value="F:S-methyl-5-thioadenosine phosphorylase activity"/>
    <property type="evidence" value="ECO:0007669"/>
    <property type="project" value="UniProtKB-EC"/>
</dbReference>
<dbReference type="InterPro" id="IPR011324">
    <property type="entry name" value="Cytotoxic_necrot_fac-like_cat"/>
</dbReference>
<evidence type="ECO:0000256" key="3">
    <source>
        <dbReference type="ARBA" id="ARBA00007353"/>
    </source>
</evidence>
<feature type="region of interest" description="Disordered" evidence="12">
    <location>
        <begin position="91"/>
        <end position="118"/>
    </location>
</feature>
<proteinExistence type="inferred from homology"/>
<keyword evidence="7" id="KW-0862">Zinc</keyword>
<dbReference type="Pfam" id="PF02578">
    <property type="entry name" value="Cu-oxidase_4"/>
    <property type="match status" value="1"/>
</dbReference>
<keyword evidence="4" id="KW-0808">Transferase</keyword>
<comment type="catalytic activity">
    <reaction evidence="10">
        <text>S-methyl-5'-thioadenosine + phosphate = 5-(methylsulfanyl)-alpha-D-ribose 1-phosphate + adenine</text>
        <dbReference type="Rhea" id="RHEA:11852"/>
        <dbReference type="ChEBI" id="CHEBI:16708"/>
        <dbReference type="ChEBI" id="CHEBI:17509"/>
        <dbReference type="ChEBI" id="CHEBI:43474"/>
        <dbReference type="ChEBI" id="CHEBI:58533"/>
        <dbReference type="EC" id="2.4.2.28"/>
    </reaction>
    <physiologicalReaction direction="left-to-right" evidence="10">
        <dbReference type="Rhea" id="RHEA:11853"/>
    </physiologicalReaction>
</comment>
<dbReference type="RefSeq" id="WP_249287091.1">
    <property type="nucleotide sequence ID" value="NZ_JACRWC010000085.1"/>
</dbReference>
<dbReference type="PANTHER" id="PTHR30616:SF2">
    <property type="entry name" value="PURINE NUCLEOSIDE PHOSPHORYLASE LACC1"/>
    <property type="match status" value="1"/>
</dbReference>
<accession>A0A923NCT9</accession>
<evidence type="ECO:0000256" key="5">
    <source>
        <dbReference type="ARBA" id="ARBA00022723"/>
    </source>
</evidence>
<dbReference type="SUPFAM" id="SSF64438">
    <property type="entry name" value="CNF1/YfiH-like putative cysteine hydrolases"/>
    <property type="match status" value="1"/>
</dbReference>
<reference evidence="13" key="1">
    <citation type="submission" date="2020-08" db="EMBL/GenBank/DDBJ databases">
        <authorList>
            <person name="Liu C."/>
            <person name="Sun Q."/>
        </authorList>
    </citation>
    <scope>NUCLEOTIDE SEQUENCE</scope>
    <source>
        <strain evidence="13">BX16</strain>
    </source>
</reference>